<gene>
    <name evidence="2" type="ORF">P7228_04015</name>
</gene>
<dbReference type="EMBL" id="CP121106">
    <property type="protein sequence ID" value="WFL78238.1"/>
    <property type="molecule type" value="Genomic_DNA"/>
</dbReference>
<dbReference type="RefSeq" id="WP_278016928.1">
    <property type="nucleotide sequence ID" value="NZ_CP121106.1"/>
</dbReference>
<evidence type="ECO:0000256" key="1">
    <source>
        <dbReference type="SAM" id="Phobius"/>
    </source>
</evidence>
<feature type="transmembrane region" description="Helical" evidence="1">
    <location>
        <begin position="68"/>
        <end position="85"/>
    </location>
</feature>
<dbReference type="Proteomes" id="UP001215827">
    <property type="component" value="Chromosome"/>
</dbReference>
<keyword evidence="1" id="KW-1133">Transmembrane helix</keyword>
<feature type="transmembrane region" description="Helical" evidence="1">
    <location>
        <begin position="124"/>
        <end position="144"/>
    </location>
</feature>
<reference evidence="2 3" key="1">
    <citation type="submission" date="2023-03" db="EMBL/GenBank/DDBJ databases">
        <title>Altererythrobacter sp. CAU 1644 isolated from sand.</title>
        <authorList>
            <person name="Kim W."/>
        </authorList>
    </citation>
    <scope>NUCLEOTIDE SEQUENCE [LARGE SCALE GENOMIC DNA]</scope>
    <source>
        <strain evidence="2 3">CAU 1644</strain>
    </source>
</reference>
<name>A0ABY8FT97_9SPHN</name>
<keyword evidence="1" id="KW-0472">Membrane</keyword>
<evidence type="ECO:0008006" key="4">
    <source>
        <dbReference type="Google" id="ProtNLM"/>
    </source>
</evidence>
<keyword evidence="3" id="KW-1185">Reference proteome</keyword>
<dbReference type="Gene3D" id="3.40.720.10">
    <property type="entry name" value="Alkaline Phosphatase, subunit A"/>
    <property type="match status" value="1"/>
</dbReference>
<organism evidence="2 3">
    <name type="scientific">Altererythrobacter arenosus</name>
    <dbReference type="NCBI Taxonomy" id="3032592"/>
    <lineage>
        <taxon>Bacteria</taxon>
        <taxon>Pseudomonadati</taxon>
        <taxon>Pseudomonadota</taxon>
        <taxon>Alphaproteobacteria</taxon>
        <taxon>Sphingomonadales</taxon>
        <taxon>Erythrobacteraceae</taxon>
        <taxon>Altererythrobacter</taxon>
    </lineage>
</organism>
<proteinExistence type="predicted"/>
<evidence type="ECO:0000313" key="2">
    <source>
        <dbReference type="EMBL" id="WFL78238.1"/>
    </source>
</evidence>
<sequence length="535" mass="59708">MTSTSRNLFERISVWPVAGAIITINVVLATWAKNILRLGFESAWPTLIGAIIGAALVTAILRAATGSWAKAGIASGLVALYVFYVPAIVKITGASAIVMGGMHLAAVGLLYLFWRALPKADDKFAAIASRLNLICLILLVWNVAPLVQDNIKLEQRRSAAVSTLPPMEGSAASNSPDVWHLIFDRYAADSTLLARYGYDNSDFSDALRQRGFVVSQDAFANYQRTGHSVASTMNGSMLDPMAPAMKSGQRDWVPIYRAMRDSEALRQFDRMDYRTVWAGSWWEPTRFSNIASESIQIRSRPQLTRLLIRDSALGFWKKRLSLHILDDREDQCLRSDEKFDALMKLASEDDRKLVLGHFLIPHPPFVLNADGSCKSLRTAVKTSRRDNYVDQVRFVNDRVIKLVDAILAGPRPAIIVIHSDEGPWPEPYVGNEHGLGTDPVRVPWADLTPEQMHEKFAILMAVRSPDGKAPKIMPDSPVQIYPAILKEHFGSTQQLPESRHVVFKHKRKLYDFEDISDRLGVGQAEKKKPVLAQNR</sequence>
<feature type="transmembrane region" description="Helical" evidence="1">
    <location>
        <begin position="91"/>
        <end position="112"/>
    </location>
</feature>
<accession>A0ABY8FT97</accession>
<dbReference type="InterPro" id="IPR017850">
    <property type="entry name" value="Alkaline_phosphatase_core_sf"/>
</dbReference>
<keyword evidence="1" id="KW-0812">Transmembrane</keyword>
<evidence type="ECO:0000313" key="3">
    <source>
        <dbReference type="Proteomes" id="UP001215827"/>
    </source>
</evidence>
<feature type="transmembrane region" description="Helical" evidence="1">
    <location>
        <begin position="43"/>
        <end position="61"/>
    </location>
</feature>
<feature type="transmembrane region" description="Helical" evidence="1">
    <location>
        <begin position="12"/>
        <end position="31"/>
    </location>
</feature>
<protein>
    <recommendedName>
        <fullName evidence="4">Sulfatase N-terminal domain-containing protein</fullName>
    </recommendedName>
</protein>